<feature type="region of interest" description="Disordered" evidence="1">
    <location>
        <begin position="1"/>
        <end position="133"/>
    </location>
</feature>
<dbReference type="EMBL" id="JBBNAF010000011">
    <property type="protein sequence ID" value="KAK9098828.1"/>
    <property type="molecule type" value="Genomic_DNA"/>
</dbReference>
<reference evidence="2 3" key="1">
    <citation type="submission" date="2024-01" db="EMBL/GenBank/DDBJ databases">
        <title>Genome assemblies of Stephania.</title>
        <authorList>
            <person name="Yang L."/>
        </authorList>
    </citation>
    <scope>NUCLEOTIDE SEQUENCE [LARGE SCALE GENOMIC DNA]</scope>
    <source>
        <strain evidence="2">YNDBR</strain>
        <tissue evidence="2">Leaf</tissue>
    </source>
</reference>
<evidence type="ECO:0000256" key="1">
    <source>
        <dbReference type="SAM" id="MobiDB-lite"/>
    </source>
</evidence>
<sequence>MQIADDTQNSVKEEPIEGDQRLRRSHVEQRRRRRRAQPAAEFELQPSSIGDQAAYGGGAKFELQRRQSNQQCGARSEQRARAKSKQRVVHVEASSDGAAGVRRGGSRLHREQRSRRIGEGGSDATAATNSTAVVARLAVDRAGILERRNGAATAHGQSGDGASGDEDGDRAGGESLANVQREMVLQ</sequence>
<gene>
    <name evidence="2" type="ORF">Syun_025873</name>
</gene>
<organism evidence="2 3">
    <name type="scientific">Stephania yunnanensis</name>
    <dbReference type="NCBI Taxonomy" id="152371"/>
    <lineage>
        <taxon>Eukaryota</taxon>
        <taxon>Viridiplantae</taxon>
        <taxon>Streptophyta</taxon>
        <taxon>Embryophyta</taxon>
        <taxon>Tracheophyta</taxon>
        <taxon>Spermatophyta</taxon>
        <taxon>Magnoliopsida</taxon>
        <taxon>Ranunculales</taxon>
        <taxon>Menispermaceae</taxon>
        <taxon>Menispermoideae</taxon>
        <taxon>Cissampelideae</taxon>
        <taxon>Stephania</taxon>
    </lineage>
</organism>
<accession>A0AAP0EZL0</accession>
<evidence type="ECO:0000313" key="2">
    <source>
        <dbReference type="EMBL" id="KAK9098828.1"/>
    </source>
</evidence>
<name>A0AAP0EZL0_9MAGN</name>
<feature type="region of interest" description="Disordered" evidence="1">
    <location>
        <begin position="148"/>
        <end position="186"/>
    </location>
</feature>
<dbReference type="AlphaFoldDB" id="A0AAP0EZL0"/>
<comment type="caution">
    <text evidence="2">The sequence shown here is derived from an EMBL/GenBank/DDBJ whole genome shotgun (WGS) entry which is preliminary data.</text>
</comment>
<feature type="compositionally biased region" description="Basic and acidic residues" evidence="1">
    <location>
        <begin position="108"/>
        <end position="118"/>
    </location>
</feature>
<keyword evidence="3" id="KW-1185">Reference proteome</keyword>
<evidence type="ECO:0000313" key="3">
    <source>
        <dbReference type="Proteomes" id="UP001420932"/>
    </source>
</evidence>
<feature type="compositionally biased region" description="Low complexity" evidence="1">
    <location>
        <begin position="124"/>
        <end position="133"/>
    </location>
</feature>
<proteinExistence type="predicted"/>
<protein>
    <submittedName>
        <fullName evidence="2">Uncharacterized protein</fullName>
    </submittedName>
</protein>
<feature type="compositionally biased region" description="Basic and acidic residues" evidence="1">
    <location>
        <begin position="11"/>
        <end position="28"/>
    </location>
</feature>
<dbReference type="Proteomes" id="UP001420932">
    <property type="component" value="Unassembled WGS sequence"/>
</dbReference>
<feature type="compositionally biased region" description="Polar residues" evidence="1">
    <location>
        <begin position="1"/>
        <end position="10"/>
    </location>
</feature>